<feature type="coiled-coil region" evidence="1">
    <location>
        <begin position="1880"/>
        <end position="1949"/>
    </location>
</feature>
<accession>A0AAE0WMR5</accession>
<feature type="region of interest" description="Disordered" evidence="2">
    <location>
        <begin position="1993"/>
        <end position="2051"/>
    </location>
</feature>
<organism evidence="3 4">
    <name type="scientific">Recurvomyces mirabilis</name>
    <dbReference type="NCBI Taxonomy" id="574656"/>
    <lineage>
        <taxon>Eukaryota</taxon>
        <taxon>Fungi</taxon>
        <taxon>Dikarya</taxon>
        <taxon>Ascomycota</taxon>
        <taxon>Pezizomycotina</taxon>
        <taxon>Dothideomycetes</taxon>
        <taxon>Dothideomycetidae</taxon>
        <taxon>Mycosphaerellales</taxon>
        <taxon>Teratosphaeriaceae</taxon>
        <taxon>Recurvomyces</taxon>
    </lineage>
</organism>
<feature type="compositionally biased region" description="Basic and acidic residues" evidence="2">
    <location>
        <begin position="113"/>
        <end position="133"/>
    </location>
</feature>
<evidence type="ECO:0000256" key="2">
    <source>
        <dbReference type="SAM" id="MobiDB-lite"/>
    </source>
</evidence>
<comment type="caution">
    <text evidence="3">The sequence shown here is derived from an EMBL/GenBank/DDBJ whole genome shotgun (WGS) entry which is preliminary data.</text>
</comment>
<feature type="region of interest" description="Disordered" evidence="2">
    <location>
        <begin position="1"/>
        <end position="60"/>
    </location>
</feature>
<feature type="region of interest" description="Disordered" evidence="2">
    <location>
        <begin position="74"/>
        <end position="188"/>
    </location>
</feature>
<feature type="coiled-coil region" evidence="1">
    <location>
        <begin position="796"/>
        <end position="823"/>
    </location>
</feature>
<protein>
    <submittedName>
        <fullName evidence="3">Uncharacterized protein</fullName>
    </submittedName>
</protein>
<feature type="region of interest" description="Disordered" evidence="2">
    <location>
        <begin position="2215"/>
        <end position="2251"/>
    </location>
</feature>
<dbReference type="EMBL" id="JAUTXT010000019">
    <property type="protein sequence ID" value="KAK3674566.1"/>
    <property type="molecule type" value="Genomic_DNA"/>
</dbReference>
<feature type="compositionally biased region" description="Polar residues" evidence="2">
    <location>
        <begin position="78"/>
        <end position="91"/>
    </location>
</feature>
<feature type="compositionally biased region" description="Polar residues" evidence="2">
    <location>
        <begin position="2075"/>
        <end position="2090"/>
    </location>
</feature>
<feature type="region of interest" description="Disordered" evidence="2">
    <location>
        <begin position="2066"/>
        <end position="2198"/>
    </location>
</feature>
<dbReference type="PANTHER" id="PTHR23159:SF31">
    <property type="entry name" value="CENTROSOME-ASSOCIATED PROTEIN CEP250 ISOFORM X1"/>
    <property type="match status" value="1"/>
</dbReference>
<keyword evidence="4" id="KW-1185">Reference proteome</keyword>
<sequence length="2304" mass="251137">MSGASRDASRDRGHAHSFSEHGRVSVPMWDSSDPERAPPPLPFPPGANSPTTKPNTSAGIAAAAKAIVERARDGAPISSYTSNNATPSGSPERSLVKGAHHKRLQSLQTGSVKDLRSYLDGNRSPERSPERPQSRGGSYFSRQGSGEDISLSAERSSTPTPAPKDSMKDMPILRPSARAPPKAIFSENTPPSATMLALQTMQVPEDSLHEITNAPSTPSPVRVHTQYDFSSQLLNLTTIATNLQKEMSSLSRRSKDNATDLVSLKEATHTRDEDIRKTLRDLATSVGSSQQGLLPPPPSMSNLNRATSSYSLLDGKSFNSPPSATKSSWSVPRAASAHSFLDDGRIGSPSPYSVEGAASVAMLEKIIREMVTKEGQERLLSTLSELMEKSQQDNTEAAKKVEELSQFIKEKSQSQALVHMPKEGPPKLELNFDSPGHLNKITREGATEQTTSAGHVELMSLLKRIKESVAHAGGSTNEVKGIVRDLRGEVLGMGRELGRKLDQVSEAQLNTTLDRSIDDGNSQQHNEEVQRIVEEGMTELKEHLAGLLKQRTEQDDDSFRQLATARAAPTGEEMFAVVQHALAEHGNHLVKRDTDEAVDTPDQNREVVLDAVKEGLKDFEPNIELQQFGLERDEILAVLKEGLAEYQDSKPEITATIDRGEIFETMQEAMKDFQAPLPAEALEQMKSDILSNVSEMLAQHQPAISAPPMDDELVRATVSEAVKEGLANHGPNAPREIEISRDDLFDAVKASLDGSAIPFGSFGEQVLQQMRELVDNMHTEFQQYSAANGRDTEQVLDAVKDGLESLRAEIEQYVDRAQDVTGKDEILDTVKGGLEQLRGDVQGYVVAGPNHDGGKAEMLDYIRKEFEHLHEAVGSSRDLGDESSIAPSGQLAEVMQTIKDGMDSLRTQIEEKDHDMEIDFPTDEINDAMKLEFEQLKASILNANAADKGELIETIQDSMGALHSKLGDSSLGSVAGGAPGEDFINELHAEFDILKESLHAIVSEAEKDAVVDGVKQAIDDLRIQLLADNSETSAEVLGAVKEELERFKETMATSVVLGGAAGAGAAGLDHTETLEHIRGCLDDLKETTSARSVSEGGVPTELLESMRGEFENLRNSIATSVIHGGNNEEVLDAVRLGLDDLRGHVERKLDSPDRNQVQQGEMLDAMSEGLDTLRADVIKTLDKPLDQTVNYEILDTLKEGLAGLRADMDSLKAARPRTAGGATGDEMVLADPNIAEAGETREVVDEAVAAATTTGGVNNNDLERMEVLLAQLQIKIEAMESTIQELPMSAPTAMMPEGMAMRDDLATIETMIKDVQENVISLAARESSAEAAPEGVARKEDTDAIETLLRNTKAQIEEIALPDPATMVSKEHLDAVEAVVRVTNEAIEGLADKFENTTASKADVAVVEVLAQDVKMALEELKERMPAVESDEEKPELMTKADLDVLGVICTEIKTRVHEMTMPDPEDLPTKSDVEQLQGLIIDFRDSHDKLKESYETDIAVTAKAFDDRKQEFENTVLEIGSIKDSLAEIKDELLIKLGDGESGINTLGETLKGLEERSGNHEPVIAEVKEVMEALNREFERAHGSLESMKVDHQASAETSLEKQAEHKDLLVAELGEKLDGLFDGLMSKYDDAQRAAEEKVKTLEDQAASQAELLEGTKSMADDLRLSIDTLGTALTTFTATFPEQIEKLTEESKTVFNKVDDTFNKLDETQLGLMNEHNLTREEVIKVMAAVGGVHGEMIEHNPRFLMTLNEVKALIGQHYEHSQKAVDTAEQHHQAVRDLQEQLKSGFEDAKTRHASATEDLKTALPALLPAPTDVPAAAREVETYDDTMLHEKLDKLMGHAESAADPSTQLERLDQIHEKVMATAAEVSAFVASQAKQITEDHESKEREAEELALLLERRQVQKDEIEADITVLNEEKDSLRQAVDALRAEQEALASQKSRLNANVSSLETALRIRREELHEMDRKAGIIERRMLEGVMNQSRMLLMAKSAKSPPKKKPQGRDLRAPSNASAVSAQTVTSTVPSLKPNHALALRSRPGMQRNGPASNTAERRIMSLNQINHNVPTGAHAFPSTTPSLISSNGSQRLQRSHSVKTQATAAPRKSSWAGGKRNFSIASHGTQNKENETLSEESEDELARSEYTRAGEEQGSDTATERRHSFRSGTEGRLTYGGEGSFVDDGITPSTDDGRRTSYGTSDLSYGTGSYMTGSELDRRDSLASSANGVVGMHQPREHEEDAALGAEEGGEAAPLRIEAPAAITMEHEDEIKRRFAPPSDSGLGTDLPTANLTDSEYFRGVESIAE</sequence>
<gene>
    <name evidence="3" type="ORF">LTR78_005652</name>
</gene>
<proteinExistence type="predicted"/>
<name>A0AAE0WMR5_9PEZI</name>
<feature type="compositionally biased region" description="Polar residues" evidence="2">
    <location>
        <begin position="2012"/>
        <end position="2027"/>
    </location>
</feature>
<reference evidence="3" key="1">
    <citation type="submission" date="2023-07" db="EMBL/GenBank/DDBJ databases">
        <title>Black Yeasts Isolated from many extreme environments.</title>
        <authorList>
            <person name="Coleine C."/>
            <person name="Stajich J.E."/>
            <person name="Selbmann L."/>
        </authorList>
    </citation>
    <scope>NUCLEOTIDE SEQUENCE</scope>
    <source>
        <strain evidence="3">CCFEE 5485</strain>
    </source>
</reference>
<keyword evidence="1" id="KW-0175">Coiled coil</keyword>
<evidence type="ECO:0000256" key="1">
    <source>
        <dbReference type="SAM" id="Coils"/>
    </source>
</evidence>
<feature type="compositionally biased region" description="Basic and acidic residues" evidence="2">
    <location>
        <begin position="7"/>
        <end position="23"/>
    </location>
</feature>
<dbReference type="Proteomes" id="UP001274830">
    <property type="component" value="Unassembled WGS sequence"/>
</dbReference>
<feature type="compositionally biased region" description="Basic and acidic residues" evidence="2">
    <location>
        <begin position="2138"/>
        <end position="2149"/>
    </location>
</feature>
<evidence type="ECO:0000313" key="4">
    <source>
        <dbReference type="Proteomes" id="UP001274830"/>
    </source>
</evidence>
<feature type="coiled-coil region" evidence="1">
    <location>
        <begin position="1404"/>
        <end position="1431"/>
    </location>
</feature>
<evidence type="ECO:0000313" key="3">
    <source>
        <dbReference type="EMBL" id="KAK3674566.1"/>
    </source>
</evidence>
<feature type="region of interest" description="Disordered" evidence="2">
    <location>
        <begin position="284"/>
        <end position="305"/>
    </location>
</feature>
<dbReference type="PANTHER" id="PTHR23159">
    <property type="entry name" value="CENTROSOMAL PROTEIN 2"/>
    <property type="match status" value="1"/>
</dbReference>
<feature type="compositionally biased region" description="Pro residues" evidence="2">
    <location>
        <begin position="37"/>
        <end position="47"/>
    </location>
</feature>
<feature type="coiled-coil region" evidence="1">
    <location>
        <begin position="1628"/>
        <end position="1655"/>
    </location>
</feature>